<accession>A0A9P9FAI2</accession>
<evidence type="ECO:0000256" key="1">
    <source>
        <dbReference type="SAM" id="SignalP"/>
    </source>
</evidence>
<comment type="caution">
    <text evidence="3">The sequence shown here is derived from an EMBL/GenBank/DDBJ whole genome shotgun (WGS) entry which is preliminary data.</text>
</comment>
<dbReference type="PANTHER" id="PTHR46082:SF6">
    <property type="entry name" value="AAA+ ATPASE DOMAIN-CONTAINING PROTEIN-RELATED"/>
    <property type="match status" value="1"/>
</dbReference>
<name>A0A9P9FAI2_9HYPO</name>
<dbReference type="Gene3D" id="3.40.50.1580">
    <property type="entry name" value="Nucleoside phosphorylase domain"/>
    <property type="match status" value="1"/>
</dbReference>
<proteinExistence type="predicted"/>
<dbReference type="Proteomes" id="UP000738349">
    <property type="component" value="Unassembled WGS sequence"/>
</dbReference>
<sequence length="836" mass="93632">MGNVAVVLFLLPFLLPGMGKANAASAVASLRSSYNNIKWALLVGICDAVPQVSGTEVLLGDVILSRYVVQYDFARQYSHKVMPKKTIEDTLGRPNKEIRVLNALLETRSSSNRLERKATQFLQQLQSKVAQSKHEAVYKYPGIAQDKLFKGSCRHKHQDPELCDTCGACSSDLSARGKRFRERQQLERQGHGTFPAPAMHIGGIASGDIVMKSSVHRDQVSKRDKVVAFEMEGAGVWDEMPCIVVKGHWQNFAAATAASVAKDILESYVQADHIKEQWPREPSSYLPFAKNDTFVGRQDVFNQVTELLFNKGATRVSLVGLGGIGKTQVALQVAFWTQKHMPDHSVFWIPALSKASFEQTCADLARSLGISITKNEDTKEALRTYLGSKKAAKWLFVLDTADDETIMYQSSETSRILDYIPKSNNGRLLLTTRSRKVAVKIAKNRVIELSPMSFDDAKGLLEKSLINAEQFNDDLVEKFLDKLTYLPLAIIPMAGYLALCEGTSQNMMELMSEGAQIHKTNPSAARLLSFITCVEPKAIPLSMMPSLGSEQEQTQAISTLRGYGFIHQRGGHGVFDMHGLVHLVMQSWSLKQGADTTAKNEWEHRELWWQYLPHALSIYWSHKAVDALRATELGYWVGRCLYSDGRVRESVKVLNHLAYHSNGQTKAAIALLQHVEHPNRLGSQHRLAQAYQANGQAREAMTLIRQSIELLQHVVSLEENLLPEEHPDRLASQQALAQAYETNGEVKRAVELLQHVVGIQEKSLAEDHPDRLDAQHALARAYHSNGRVKEAVQLLQHVVRVQEKSLTEDHPDRVGSQNVLRWLRRLNERNLAEQDL</sequence>
<dbReference type="GO" id="GO:0003824">
    <property type="term" value="F:catalytic activity"/>
    <property type="evidence" value="ECO:0007669"/>
    <property type="project" value="InterPro"/>
</dbReference>
<dbReference type="SUPFAM" id="SSF52540">
    <property type="entry name" value="P-loop containing nucleoside triphosphate hydrolases"/>
    <property type="match status" value="1"/>
</dbReference>
<dbReference type="SMART" id="SM00028">
    <property type="entry name" value="TPR"/>
    <property type="match status" value="3"/>
</dbReference>
<dbReference type="Gene3D" id="3.40.50.300">
    <property type="entry name" value="P-loop containing nucleotide triphosphate hydrolases"/>
    <property type="match status" value="1"/>
</dbReference>
<dbReference type="GO" id="GO:0043531">
    <property type="term" value="F:ADP binding"/>
    <property type="evidence" value="ECO:0007669"/>
    <property type="project" value="InterPro"/>
</dbReference>
<keyword evidence="1" id="KW-0732">Signal</keyword>
<dbReference type="Pfam" id="PF13424">
    <property type="entry name" value="TPR_12"/>
    <property type="match status" value="1"/>
</dbReference>
<dbReference type="InterPro" id="IPR053137">
    <property type="entry name" value="NLR-like"/>
</dbReference>
<dbReference type="InterPro" id="IPR002182">
    <property type="entry name" value="NB-ARC"/>
</dbReference>
<evidence type="ECO:0000259" key="2">
    <source>
        <dbReference type="Pfam" id="PF00931"/>
    </source>
</evidence>
<organism evidence="3 4">
    <name type="scientific">Dactylonectria macrodidyma</name>
    <dbReference type="NCBI Taxonomy" id="307937"/>
    <lineage>
        <taxon>Eukaryota</taxon>
        <taxon>Fungi</taxon>
        <taxon>Dikarya</taxon>
        <taxon>Ascomycota</taxon>
        <taxon>Pezizomycotina</taxon>
        <taxon>Sordariomycetes</taxon>
        <taxon>Hypocreomycetidae</taxon>
        <taxon>Hypocreales</taxon>
        <taxon>Nectriaceae</taxon>
        <taxon>Dactylonectria</taxon>
    </lineage>
</organism>
<reference evidence="3" key="1">
    <citation type="journal article" date="2021" name="Nat. Commun.">
        <title>Genetic determinants of endophytism in the Arabidopsis root mycobiome.</title>
        <authorList>
            <person name="Mesny F."/>
            <person name="Miyauchi S."/>
            <person name="Thiergart T."/>
            <person name="Pickel B."/>
            <person name="Atanasova L."/>
            <person name="Karlsson M."/>
            <person name="Huettel B."/>
            <person name="Barry K.W."/>
            <person name="Haridas S."/>
            <person name="Chen C."/>
            <person name="Bauer D."/>
            <person name="Andreopoulos W."/>
            <person name="Pangilinan J."/>
            <person name="LaButti K."/>
            <person name="Riley R."/>
            <person name="Lipzen A."/>
            <person name="Clum A."/>
            <person name="Drula E."/>
            <person name="Henrissat B."/>
            <person name="Kohler A."/>
            <person name="Grigoriev I.V."/>
            <person name="Martin F.M."/>
            <person name="Hacquard S."/>
        </authorList>
    </citation>
    <scope>NUCLEOTIDE SEQUENCE</scope>
    <source>
        <strain evidence="3">MPI-CAGE-AT-0147</strain>
    </source>
</reference>
<dbReference type="OrthoDB" id="1658288at2759"/>
<protein>
    <recommendedName>
        <fullName evidence="2">NB-ARC domain-containing protein</fullName>
    </recommendedName>
</protein>
<feature type="signal peptide" evidence="1">
    <location>
        <begin position="1"/>
        <end position="21"/>
    </location>
</feature>
<dbReference type="InterPro" id="IPR027417">
    <property type="entry name" value="P-loop_NTPase"/>
</dbReference>
<dbReference type="InterPro" id="IPR019734">
    <property type="entry name" value="TPR_rpt"/>
</dbReference>
<dbReference type="SUPFAM" id="SSF48452">
    <property type="entry name" value="TPR-like"/>
    <property type="match status" value="1"/>
</dbReference>
<dbReference type="EMBL" id="JAGMUV010000005">
    <property type="protein sequence ID" value="KAH7157169.1"/>
    <property type="molecule type" value="Genomic_DNA"/>
</dbReference>
<evidence type="ECO:0000313" key="3">
    <source>
        <dbReference type="EMBL" id="KAH7157169.1"/>
    </source>
</evidence>
<evidence type="ECO:0000313" key="4">
    <source>
        <dbReference type="Proteomes" id="UP000738349"/>
    </source>
</evidence>
<dbReference type="SUPFAM" id="SSF53167">
    <property type="entry name" value="Purine and uridine phosphorylases"/>
    <property type="match status" value="1"/>
</dbReference>
<gene>
    <name evidence="3" type="ORF">EDB81DRAFT_867930</name>
</gene>
<dbReference type="Pfam" id="PF13374">
    <property type="entry name" value="TPR_10"/>
    <property type="match status" value="1"/>
</dbReference>
<feature type="chain" id="PRO_5040335684" description="NB-ARC domain-containing protein" evidence="1">
    <location>
        <begin position="22"/>
        <end position="836"/>
    </location>
</feature>
<dbReference type="InterPro" id="IPR011990">
    <property type="entry name" value="TPR-like_helical_dom_sf"/>
</dbReference>
<dbReference type="PANTHER" id="PTHR46082">
    <property type="entry name" value="ATP/GTP-BINDING PROTEIN-RELATED"/>
    <property type="match status" value="1"/>
</dbReference>
<dbReference type="Pfam" id="PF00931">
    <property type="entry name" value="NB-ARC"/>
    <property type="match status" value="1"/>
</dbReference>
<dbReference type="GO" id="GO:0009116">
    <property type="term" value="P:nucleoside metabolic process"/>
    <property type="evidence" value="ECO:0007669"/>
    <property type="project" value="InterPro"/>
</dbReference>
<dbReference type="InterPro" id="IPR035994">
    <property type="entry name" value="Nucleoside_phosphorylase_sf"/>
</dbReference>
<dbReference type="Gene3D" id="1.25.40.10">
    <property type="entry name" value="Tetratricopeptide repeat domain"/>
    <property type="match status" value="1"/>
</dbReference>
<feature type="domain" description="NB-ARC" evidence="2">
    <location>
        <begin position="298"/>
        <end position="466"/>
    </location>
</feature>
<dbReference type="AlphaFoldDB" id="A0A9P9FAI2"/>
<keyword evidence="4" id="KW-1185">Reference proteome</keyword>